<name>A0AAV6VZU8_9ARAC</name>
<sequence length="136" mass="15412">MDNVHSKELVSWLNASPDRKLLSQGQQCENKPLSRKSTGIEVPKCMLCGRRHYLIMCLELPINKEVVENSDPIDSSNMLLVAKETNEVLLQTVFVNIESNGRKKLVRALLDSGSQKCHLLKRTVEELVSNPRQEEV</sequence>
<comment type="caution">
    <text evidence="1">The sequence shown here is derived from an EMBL/GenBank/DDBJ whole genome shotgun (WGS) entry which is preliminary data.</text>
</comment>
<dbReference type="AlphaFoldDB" id="A0AAV6VZU8"/>
<evidence type="ECO:0000313" key="1">
    <source>
        <dbReference type="EMBL" id="KAG8202125.1"/>
    </source>
</evidence>
<evidence type="ECO:0000313" key="2">
    <source>
        <dbReference type="Proteomes" id="UP000827092"/>
    </source>
</evidence>
<proteinExistence type="predicted"/>
<organism evidence="1 2">
    <name type="scientific">Oedothorax gibbosus</name>
    <dbReference type="NCBI Taxonomy" id="931172"/>
    <lineage>
        <taxon>Eukaryota</taxon>
        <taxon>Metazoa</taxon>
        <taxon>Ecdysozoa</taxon>
        <taxon>Arthropoda</taxon>
        <taxon>Chelicerata</taxon>
        <taxon>Arachnida</taxon>
        <taxon>Araneae</taxon>
        <taxon>Araneomorphae</taxon>
        <taxon>Entelegynae</taxon>
        <taxon>Araneoidea</taxon>
        <taxon>Linyphiidae</taxon>
        <taxon>Erigoninae</taxon>
        <taxon>Oedothorax</taxon>
    </lineage>
</organism>
<dbReference type="EMBL" id="JAFNEN010000001">
    <property type="protein sequence ID" value="KAG8202125.1"/>
    <property type="molecule type" value="Genomic_DNA"/>
</dbReference>
<protein>
    <recommendedName>
        <fullName evidence="3">Peptidase aspartic putative domain-containing protein</fullName>
    </recommendedName>
</protein>
<accession>A0AAV6VZU8</accession>
<evidence type="ECO:0008006" key="3">
    <source>
        <dbReference type="Google" id="ProtNLM"/>
    </source>
</evidence>
<reference evidence="1 2" key="1">
    <citation type="journal article" date="2022" name="Nat. Ecol. Evol.">
        <title>A masculinizing supergene underlies an exaggerated male reproductive morph in a spider.</title>
        <authorList>
            <person name="Hendrickx F."/>
            <person name="De Corte Z."/>
            <person name="Sonet G."/>
            <person name="Van Belleghem S.M."/>
            <person name="Kostlbacher S."/>
            <person name="Vangestel C."/>
        </authorList>
    </citation>
    <scope>NUCLEOTIDE SEQUENCE [LARGE SCALE GENOMIC DNA]</scope>
    <source>
        <strain evidence="1">W744_W776</strain>
    </source>
</reference>
<dbReference type="Proteomes" id="UP000827092">
    <property type="component" value="Unassembled WGS sequence"/>
</dbReference>
<gene>
    <name evidence="1" type="ORF">JTE90_010486</name>
</gene>
<keyword evidence="2" id="KW-1185">Reference proteome</keyword>